<dbReference type="AlphaFoldDB" id="A0A5J4TI74"/>
<gene>
    <name evidence="2" type="ORF">EZS28_047288</name>
</gene>
<reference evidence="2 3" key="1">
    <citation type="submission" date="2019-03" db="EMBL/GenBank/DDBJ databases">
        <title>Single cell metagenomics reveals metabolic interactions within the superorganism composed of flagellate Streblomastix strix and complex community of Bacteroidetes bacteria on its surface.</title>
        <authorList>
            <person name="Treitli S.C."/>
            <person name="Kolisko M."/>
            <person name="Husnik F."/>
            <person name="Keeling P."/>
            <person name="Hampl V."/>
        </authorList>
    </citation>
    <scope>NUCLEOTIDE SEQUENCE [LARGE SCALE GENOMIC DNA]</scope>
    <source>
        <strain evidence="2">ST1C</strain>
    </source>
</reference>
<evidence type="ECO:0008006" key="4">
    <source>
        <dbReference type="Google" id="ProtNLM"/>
    </source>
</evidence>
<accession>A0A5J4TI74</accession>
<organism evidence="2 3">
    <name type="scientific">Streblomastix strix</name>
    <dbReference type="NCBI Taxonomy" id="222440"/>
    <lineage>
        <taxon>Eukaryota</taxon>
        <taxon>Metamonada</taxon>
        <taxon>Preaxostyla</taxon>
        <taxon>Oxymonadida</taxon>
        <taxon>Streblomastigidae</taxon>
        <taxon>Streblomastix</taxon>
    </lineage>
</organism>
<name>A0A5J4TI74_9EUKA</name>
<proteinExistence type="predicted"/>
<sequence>VIKGNNSERKGERREREGIGDWIEDEEEESKSSSGEDVGFRGKRGQDGARLFRSALEASGLSRNAIRSIIDNWHGSQRRHACALSAFSEYLRRKGMSIEQLTRIEKLYIIIAEYITDIIKDQSDAFVIQARTSVPTMFGLMGRQEKDIRNKVIEQLMLKPVANTRKVIREVTIQKMEQLLDYIVNLSVKRYKGNLTVTELRRVVITIFMIYSVLRLLELQRAMLNITQVEQGIIIICMNLIKGKRGRVELTLKVVENQAICPITWFQAWNEKKEKPED</sequence>
<dbReference type="Proteomes" id="UP000324800">
    <property type="component" value="Unassembled WGS sequence"/>
</dbReference>
<evidence type="ECO:0000313" key="2">
    <source>
        <dbReference type="EMBL" id="KAA6357185.1"/>
    </source>
</evidence>
<feature type="compositionally biased region" description="Basic and acidic residues" evidence="1">
    <location>
        <begin position="1"/>
        <end position="19"/>
    </location>
</feature>
<evidence type="ECO:0000256" key="1">
    <source>
        <dbReference type="SAM" id="MobiDB-lite"/>
    </source>
</evidence>
<comment type="caution">
    <text evidence="2">The sequence shown here is derived from an EMBL/GenBank/DDBJ whole genome shotgun (WGS) entry which is preliminary data.</text>
</comment>
<protein>
    <recommendedName>
        <fullName evidence="4">Tyr recombinase domain-containing protein</fullName>
    </recommendedName>
</protein>
<feature type="region of interest" description="Disordered" evidence="1">
    <location>
        <begin position="1"/>
        <end position="42"/>
    </location>
</feature>
<evidence type="ECO:0000313" key="3">
    <source>
        <dbReference type="Proteomes" id="UP000324800"/>
    </source>
</evidence>
<feature type="non-terminal residue" evidence="2">
    <location>
        <position position="1"/>
    </location>
</feature>
<dbReference type="EMBL" id="SNRW01031790">
    <property type="protein sequence ID" value="KAA6357185.1"/>
    <property type="molecule type" value="Genomic_DNA"/>
</dbReference>